<feature type="compositionally biased region" description="Basic and acidic residues" evidence="1">
    <location>
        <begin position="19"/>
        <end position="31"/>
    </location>
</feature>
<keyword evidence="3" id="KW-1185">Reference proteome</keyword>
<evidence type="ECO:0000256" key="1">
    <source>
        <dbReference type="SAM" id="MobiDB-lite"/>
    </source>
</evidence>
<evidence type="ECO:0000313" key="2">
    <source>
        <dbReference type="EMBL" id="MCI85724.1"/>
    </source>
</evidence>
<accession>A0A392VBP0</accession>
<feature type="non-terminal residue" evidence="2">
    <location>
        <position position="1"/>
    </location>
</feature>
<dbReference type="EMBL" id="LXQA011122393">
    <property type="protein sequence ID" value="MCI85724.1"/>
    <property type="molecule type" value="Genomic_DNA"/>
</dbReference>
<sequence>DVTTTEGGQLVGVNTYPNDKNHDGDNSHLENDSESVAVQDARASDDQAGLKDADIPNSPKNLEGNMFDDTTV</sequence>
<feature type="compositionally biased region" description="Basic and acidic residues" evidence="1">
    <location>
        <begin position="42"/>
        <end position="54"/>
    </location>
</feature>
<reference evidence="2 3" key="1">
    <citation type="journal article" date="2018" name="Front. Plant Sci.">
        <title>Red Clover (Trifolium pratense) and Zigzag Clover (T. medium) - A Picture of Genomic Similarities and Differences.</title>
        <authorList>
            <person name="Dluhosova J."/>
            <person name="Istvanek J."/>
            <person name="Nedelnik J."/>
            <person name="Repkova J."/>
        </authorList>
    </citation>
    <scope>NUCLEOTIDE SEQUENCE [LARGE SCALE GENOMIC DNA]</scope>
    <source>
        <strain evidence="3">cv. 10/8</strain>
        <tissue evidence="2">Leaf</tissue>
    </source>
</reference>
<organism evidence="2 3">
    <name type="scientific">Trifolium medium</name>
    <dbReference type="NCBI Taxonomy" id="97028"/>
    <lineage>
        <taxon>Eukaryota</taxon>
        <taxon>Viridiplantae</taxon>
        <taxon>Streptophyta</taxon>
        <taxon>Embryophyta</taxon>
        <taxon>Tracheophyta</taxon>
        <taxon>Spermatophyta</taxon>
        <taxon>Magnoliopsida</taxon>
        <taxon>eudicotyledons</taxon>
        <taxon>Gunneridae</taxon>
        <taxon>Pentapetalae</taxon>
        <taxon>rosids</taxon>
        <taxon>fabids</taxon>
        <taxon>Fabales</taxon>
        <taxon>Fabaceae</taxon>
        <taxon>Papilionoideae</taxon>
        <taxon>50 kb inversion clade</taxon>
        <taxon>NPAAA clade</taxon>
        <taxon>Hologalegina</taxon>
        <taxon>IRL clade</taxon>
        <taxon>Trifolieae</taxon>
        <taxon>Trifolium</taxon>
    </lineage>
</organism>
<feature type="region of interest" description="Disordered" evidence="1">
    <location>
        <begin position="1"/>
        <end position="72"/>
    </location>
</feature>
<evidence type="ECO:0000313" key="3">
    <source>
        <dbReference type="Proteomes" id="UP000265520"/>
    </source>
</evidence>
<protein>
    <submittedName>
        <fullName evidence="2">Uncharacterized protein</fullName>
    </submittedName>
</protein>
<comment type="caution">
    <text evidence="2">The sequence shown here is derived from an EMBL/GenBank/DDBJ whole genome shotgun (WGS) entry which is preliminary data.</text>
</comment>
<dbReference type="Proteomes" id="UP000265520">
    <property type="component" value="Unassembled WGS sequence"/>
</dbReference>
<proteinExistence type="predicted"/>
<dbReference type="AlphaFoldDB" id="A0A392VBP0"/>
<name>A0A392VBP0_9FABA</name>
<feature type="non-terminal residue" evidence="2">
    <location>
        <position position="72"/>
    </location>
</feature>